<dbReference type="InterPro" id="IPR033770">
    <property type="entry name" value="RRP44_S1"/>
</dbReference>
<dbReference type="GO" id="GO:0000176">
    <property type="term" value="C:nuclear exosome (RNase complex)"/>
    <property type="evidence" value="ECO:0007669"/>
    <property type="project" value="TreeGrafter"/>
</dbReference>
<dbReference type="GO" id="GO:0071031">
    <property type="term" value="P:nuclear mRNA surveillance of mRNA 3'-end processing"/>
    <property type="evidence" value="ECO:0007669"/>
    <property type="project" value="TreeGrafter"/>
</dbReference>
<dbReference type="InterPro" id="IPR012340">
    <property type="entry name" value="NA-bd_OB-fold"/>
</dbReference>
<keyword evidence="2" id="KW-1185">Reference proteome</keyword>
<organism evidence="1 2">
    <name type="scientific">Paramuricea clavata</name>
    <name type="common">Red gorgonian</name>
    <name type="synonym">Violescent sea-whip</name>
    <dbReference type="NCBI Taxonomy" id="317549"/>
    <lineage>
        <taxon>Eukaryota</taxon>
        <taxon>Metazoa</taxon>
        <taxon>Cnidaria</taxon>
        <taxon>Anthozoa</taxon>
        <taxon>Octocorallia</taxon>
        <taxon>Malacalcyonacea</taxon>
        <taxon>Plexauridae</taxon>
        <taxon>Paramuricea</taxon>
    </lineage>
</organism>
<reference evidence="1" key="1">
    <citation type="submission" date="2020-04" db="EMBL/GenBank/DDBJ databases">
        <authorList>
            <person name="Alioto T."/>
            <person name="Alioto T."/>
            <person name="Gomez Garrido J."/>
        </authorList>
    </citation>
    <scope>NUCLEOTIDE SEQUENCE</scope>
    <source>
        <strain evidence="1">A484AB</strain>
    </source>
</reference>
<dbReference type="GO" id="GO:0004519">
    <property type="term" value="F:endonuclease activity"/>
    <property type="evidence" value="ECO:0007669"/>
    <property type="project" value="TreeGrafter"/>
</dbReference>
<comment type="caution">
    <text evidence="1">The sequence shown here is derived from an EMBL/GenBank/DDBJ whole genome shotgun (WGS) entry which is preliminary data.</text>
</comment>
<evidence type="ECO:0000313" key="2">
    <source>
        <dbReference type="Proteomes" id="UP001152795"/>
    </source>
</evidence>
<evidence type="ECO:0000313" key="1">
    <source>
        <dbReference type="EMBL" id="CAB4038465.1"/>
    </source>
</evidence>
<keyword evidence="1" id="KW-0269">Exonuclease</keyword>
<dbReference type="AlphaFoldDB" id="A0A6S7JZI0"/>
<dbReference type="Pfam" id="PF17215">
    <property type="entry name" value="Rrp44_S1"/>
    <property type="match status" value="1"/>
</dbReference>
<accession>A0A6S7JZI0</accession>
<dbReference type="OrthoDB" id="372421at2759"/>
<dbReference type="GO" id="GO:0000177">
    <property type="term" value="C:cytoplasmic exosome (RNase complex)"/>
    <property type="evidence" value="ECO:0007669"/>
    <property type="project" value="TreeGrafter"/>
</dbReference>
<dbReference type="PANTHER" id="PTHR23355">
    <property type="entry name" value="RIBONUCLEASE"/>
    <property type="match status" value="1"/>
</dbReference>
<keyword evidence="1" id="KW-0378">Hydrolase</keyword>
<dbReference type="FunFam" id="2.40.50.140:FF:000125">
    <property type="entry name" value="exosome complex exonuclease RRP44 isoform X1"/>
    <property type="match status" value="1"/>
</dbReference>
<dbReference type="SUPFAM" id="SSF50249">
    <property type="entry name" value="Nucleic acid-binding proteins"/>
    <property type="match status" value="1"/>
</dbReference>
<dbReference type="GO" id="GO:0016075">
    <property type="term" value="P:rRNA catabolic process"/>
    <property type="evidence" value="ECO:0007669"/>
    <property type="project" value="TreeGrafter"/>
</dbReference>
<dbReference type="EMBL" id="CACRXK020024243">
    <property type="protein sequence ID" value="CAB4038465.1"/>
    <property type="molecule type" value="Genomic_DNA"/>
</dbReference>
<protein>
    <submittedName>
        <fullName evidence="1">Exosome complex exonuclease RRP44 isoform X3</fullName>
    </submittedName>
</protein>
<dbReference type="GO" id="GO:0000175">
    <property type="term" value="F:3'-5'-RNA exonuclease activity"/>
    <property type="evidence" value="ECO:0007669"/>
    <property type="project" value="TreeGrafter"/>
</dbReference>
<dbReference type="PANTHER" id="PTHR23355:SF35">
    <property type="entry name" value="EXOSOME COMPLEX EXONUCLEASE RRP44"/>
    <property type="match status" value="1"/>
</dbReference>
<proteinExistence type="predicted"/>
<sequence>MPSFPQMFNKQNTQDICNQLNKRHHMAQLASRSSVELHTQLFFKDRVVVEEAYILFVRKNALQVLIPKYGIEGNIFLREVTSRSKFDDEESSLTIDDVTFRVFSKVLIQIKVETSSSRNRFVNISLVQPAVPGLSVDPLDIDPTTDTIQPELKKLRTV</sequence>
<keyword evidence="1" id="KW-0540">Nuclease</keyword>
<dbReference type="InterPro" id="IPR050180">
    <property type="entry name" value="RNR_Ribonuclease"/>
</dbReference>
<dbReference type="Proteomes" id="UP001152795">
    <property type="component" value="Unassembled WGS sequence"/>
</dbReference>
<gene>
    <name evidence="1" type="ORF">PACLA_8A016832</name>
</gene>
<dbReference type="Gene3D" id="2.40.50.140">
    <property type="entry name" value="Nucleic acid-binding proteins"/>
    <property type="match status" value="1"/>
</dbReference>
<name>A0A6S7JZI0_PARCT</name>